<keyword evidence="3" id="KW-1185">Reference proteome</keyword>
<dbReference type="EMBL" id="FNMZ01000001">
    <property type="protein sequence ID" value="SDW15148.1"/>
    <property type="molecule type" value="Genomic_DNA"/>
</dbReference>
<reference evidence="2 3" key="1">
    <citation type="submission" date="2016-10" db="EMBL/GenBank/DDBJ databases">
        <authorList>
            <person name="de Groot N.N."/>
        </authorList>
    </citation>
    <scope>NUCLEOTIDE SEQUENCE [LARGE SCALE GENOMIC DNA]</scope>
    <source>
        <strain evidence="2 3">DSM 17890</strain>
    </source>
</reference>
<dbReference type="AlphaFoldDB" id="A0A1H2R7H5"/>
<sequence length="833" mass="90471">MADLFDCLQSAMDAGLVDPQRGTAAQRDYQDLFERYRRHAPDAAAAAMAAEDVKKSVARAATSRRHTVLAQLQRMRANQHFVGQAERPDLAVKSLLERGEGRGHAQEAVRSTRDAISRQLRGMIPEFLKRNARDLTGRPRDRALLGDVVRELHGEGSGNGEAARMAGAVQKAFERARTLFNAHGGDIGELEDFGLPHSHDPRRLRRAGFDAWRAEIQPRLDWSRIIDHQTDRPFASSRGAPPDAAAADRFLRDIYSNLTTHGWDDRVPSLMPGGAALANRRAEHRVLHFRDASSWLAYNDAFGQANPFDAIVAHLDGMARDIALMRVLGPNPKAGLEHAIQTAQRVASQAADPVAERRVKRASVQARAMLAHLTGSANDPADSGMAAFLAGTRNVLTAAQLGSALLSAPTDLWTQHMAARAVGIGHGKVFARFVSLMASGSTRETAARMGYIADTLADTGSTAARYLGDVWSPEITERLASGVMRASGLARWTDMNRLAFQMEFAGLLAEQAGRTLDQVDEPLRSILRGRGFDDAEWTRLADPALHFRTDAGETFLAPMHWREAALAAGLENAEAEGLAIRLQALIEEQMEFAVPSVSLDARTSLIGEAPPGTIYGELIRSTAMYKNFALSLTLNQVRRTMARPGAMNRALYAAQLMAGLTLLGGVSVQLKEVAKGRDPRPMDDPAFWGAAVFQGGGLGIFGDFFSASTSRAGGGFAETLAGPVVGLGADVARAVASNADRAAQGKAPLIGRDAVNLARRYTPGSSLWYGRLALDRLVWDQLQDMLDPEARTLWRRQERKALRDRGNAAWWRKGETAPDRAPSFSSLAGDARR</sequence>
<protein>
    <submittedName>
        <fullName evidence="2">Uncharacterized protein</fullName>
    </submittedName>
</protein>
<feature type="region of interest" description="Disordered" evidence="1">
    <location>
        <begin position="811"/>
        <end position="833"/>
    </location>
</feature>
<organism evidence="2 3">
    <name type="scientific">Albimonas donghaensis</name>
    <dbReference type="NCBI Taxonomy" id="356660"/>
    <lineage>
        <taxon>Bacteria</taxon>
        <taxon>Pseudomonadati</taxon>
        <taxon>Pseudomonadota</taxon>
        <taxon>Alphaproteobacteria</taxon>
        <taxon>Rhodobacterales</taxon>
        <taxon>Paracoccaceae</taxon>
        <taxon>Albimonas</taxon>
    </lineage>
</organism>
<dbReference type="STRING" id="356660.SAMN05444336_101255"/>
<evidence type="ECO:0000313" key="2">
    <source>
        <dbReference type="EMBL" id="SDW15148.1"/>
    </source>
</evidence>
<accession>A0A1H2R7H5</accession>
<dbReference type="Proteomes" id="UP000199118">
    <property type="component" value="Unassembled WGS sequence"/>
</dbReference>
<proteinExistence type="predicted"/>
<dbReference type="RefSeq" id="WP_092679327.1">
    <property type="nucleotide sequence ID" value="NZ_FNMZ01000001.1"/>
</dbReference>
<evidence type="ECO:0000313" key="3">
    <source>
        <dbReference type="Proteomes" id="UP000199118"/>
    </source>
</evidence>
<gene>
    <name evidence="2" type="ORF">SAMN05444336_101255</name>
</gene>
<name>A0A1H2R7H5_9RHOB</name>
<dbReference type="OrthoDB" id="6576970at2"/>
<evidence type="ECO:0000256" key="1">
    <source>
        <dbReference type="SAM" id="MobiDB-lite"/>
    </source>
</evidence>